<gene>
    <name evidence="12" type="ORF">COO91_02973</name>
</gene>
<feature type="domain" description="SMP-30/Gluconolactonase/LRE-like region" evidence="11">
    <location>
        <begin position="414"/>
        <end position="657"/>
    </location>
</feature>
<evidence type="ECO:0000313" key="13">
    <source>
        <dbReference type="Proteomes" id="UP000232003"/>
    </source>
</evidence>
<evidence type="ECO:0000259" key="11">
    <source>
        <dbReference type="Pfam" id="PF08450"/>
    </source>
</evidence>
<dbReference type="EMBL" id="CP024785">
    <property type="protein sequence ID" value="AUB37041.1"/>
    <property type="molecule type" value="Genomic_DNA"/>
</dbReference>
<evidence type="ECO:0000256" key="8">
    <source>
        <dbReference type="ARBA" id="ARBA00023277"/>
    </source>
</evidence>
<accession>A0A2K8SNP2</accession>
<dbReference type="Gene3D" id="2.70.98.10">
    <property type="match status" value="1"/>
</dbReference>
<evidence type="ECO:0000256" key="2">
    <source>
        <dbReference type="ARBA" id="ARBA00006206"/>
    </source>
</evidence>
<organism evidence="12 13">
    <name type="scientific">Nostoc flagelliforme CCNUN1</name>
    <dbReference type="NCBI Taxonomy" id="2038116"/>
    <lineage>
        <taxon>Bacteria</taxon>
        <taxon>Bacillati</taxon>
        <taxon>Cyanobacteriota</taxon>
        <taxon>Cyanophyceae</taxon>
        <taxon>Nostocales</taxon>
        <taxon>Nostocaceae</taxon>
        <taxon>Nostoc</taxon>
    </lineage>
</organism>
<dbReference type="PANTHER" id="PTHR10091">
    <property type="entry name" value="ALDOSE-1-EPIMERASE"/>
    <property type="match status" value="1"/>
</dbReference>
<protein>
    <recommendedName>
        <fullName evidence="4">Aldose 1-epimerase</fullName>
    </recommendedName>
    <alternativeName>
        <fullName evidence="10">Galactose mutarotase</fullName>
    </alternativeName>
    <alternativeName>
        <fullName evidence="9">Type-1 mutarotase</fullName>
    </alternativeName>
</protein>
<evidence type="ECO:0000256" key="7">
    <source>
        <dbReference type="ARBA" id="ARBA00023235"/>
    </source>
</evidence>
<keyword evidence="7" id="KW-0413">Isomerase</keyword>
<dbReference type="GO" id="GO:0030246">
    <property type="term" value="F:carbohydrate binding"/>
    <property type="evidence" value="ECO:0007669"/>
    <property type="project" value="InterPro"/>
</dbReference>
<dbReference type="InterPro" id="IPR047215">
    <property type="entry name" value="Galactose_mutarotase-like"/>
</dbReference>
<dbReference type="InterPro" id="IPR018052">
    <property type="entry name" value="Ald1_epimerase_CS"/>
</dbReference>
<comment type="similarity">
    <text evidence="2">Belongs to the aldose epimerase family.</text>
</comment>
<dbReference type="Proteomes" id="UP000232003">
    <property type="component" value="Chromosome"/>
</dbReference>
<dbReference type="Pfam" id="PF01263">
    <property type="entry name" value="Aldose_epim"/>
    <property type="match status" value="1"/>
</dbReference>
<dbReference type="PANTHER" id="PTHR10091:SF0">
    <property type="entry name" value="GALACTOSE MUTAROTASE"/>
    <property type="match status" value="1"/>
</dbReference>
<dbReference type="GO" id="GO:0033499">
    <property type="term" value="P:galactose catabolic process via UDP-galactose, Leloir pathway"/>
    <property type="evidence" value="ECO:0007669"/>
    <property type="project" value="TreeGrafter"/>
</dbReference>
<evidence type="ECO:0000256" key="10">
    <source>
        <dbReference type="ARBA" id="ARBA00033373"/>
    </source>
</evidence>
<evidence type="ECO:0000256" key="1">
    <source>
        <dbReference type="ARBA" id="ARBA00004496"/>
    </source>
</evidence>
<name>A0A2K8SNP2_9NOSO</name>
<dbReference type="Pfam" id="PF08450">
    <property type="entry name" value="SGL"/>
    <property type="match status" value="1"/>
</dbReference>
<keyword evidence="5" id="KW-0963">Cytoplasm</keyword>
<dbReference type="InterPro" id="IPR014718">
    <property type="entry name" value="GH-type_carb-bd"/>
</dbReference>
<keyword evidence="8" id="KW-0119">Carbohydrate metabolism</keyword>
<dbReference type="InterPro" id="IPR011013">
    <property type="entry name" value="Gal_mutarotase_sf_dom"/>
</dbReference>
<dbReference type="Gene3D" id="2.120.10.30">
    <property type="entry name" value="TolB, C-terminal domain"/>
    <property type="match status" value="1"/>
</dbReference>
<dbReference type="FunFam" id="2.70.98.10:FF:000003">
    <property type="entry name" value="Aldose 1-epimerase"/>
    <property type="match status" value="1"/>
</dbReference>
<evidence type="ECO:0000256" key="9">
    <source>
        <dbReference type="ARBA" id="ARBA00032300"/>
    </source>
</evidence>
<evidence type="ECO:0000256" key="3">
    <source>
        <dbReference type="ARBA" id="ARBA00011245"/>
    </source>
</evidence>
<dbReference type="SUPFAM" id="SSF63829">
    <property type="entry name" value="Calcium-dependent phosphotriesterase"/>
    <property type="match status" value="1"/>
</dbReference>
<comment type="subcellular location">
    <subcellularLocation>
        <location evidence="1">Cytoplasm</location>
    </subcellularLocation>
</comment>
<dbReference type="InterPro" id="IPR013658">
    <property type="entry name" value="SGL"/>
</dbReference>
<dbReference type="SUPFAM" id="SSF74650">
    <property type="entry name" value="Galactose mutarotase-like"/>
    <property type="match status" value="1"/>
</dbReference>
<dbReference type="GO" id="GO:0004034">
    <property type="term" value="F:aldose 1-epimerase activity"/>
    <property type="evidence" value="ECO:0007669"/>
    <property type="project" value="TreeGrafter"/>
</dbReference>
<dbReference type="CDD" id="cd09019">
    <property type="entry name" value="galactose_mutarotase_like"/>
    <property type="match status" value="1"/>
</dbReference>
<dbReference type="InterPro" id="IPR011042">
    <property type="entry name" value="6-blade_b-propeller_TolB-like"/>
</dbReference>
<dbReference type="NCBIfam" id="NF008277">
    <property type="entry name" value="PRK11055.1"/>
    <property type="match status" value="1"/>
</dbReference>
<dbReference type="PROSITE" id="PS00545">
    <property type="entry name" value="ALDOSE_1_EPIMERASE"/>
    <property type="match status" value="1"/>
</dbReference>
<dbReference type="GO" id="GO:0005737">
    <property type="term" value="C:cytoplasm"/>
    <property type="evidence" value="ECO:0007669"/>
    <property type="project" value="UniProtKB-SubCell"/>
</dbReference>
<comment type="subunit">
    <text evidence="3">Monomer.</text>
</comment>
<evidence type="ECO:0000313" key="12">
    <source>
        <dbReference type="EMBL" id="AUB37041.1"/>
    </source>
</evidence>
<keyword evidence="13" id="KW-1185">Reference proteome</keyword>
<dbReference type="GO" id="GO:0006006">
    <property type="term" value="P:glucose metabolic process"/>
    <property type="evidence" value="ECO:0007669"/>
    <property type="project" value="TreeGrafter"/>
</dbReference>
<proteinExistence type="inferred from homology"/>
<sequence length="682" mass="75714">MGISIILMSILYPCQGEIAKVKLVSLDTHNISIKDSDQQNTSITVTEWGKAENGQSVNLFTLTNAKGLVAKITNYGAIITELRVPDRRGKLDDVVLGFDTLEAYKQVNRYSYFGAIVGRVANRIANGKFTLDGKEYTLATNAGLHHLHGGKKGFDQVVWQAEPITSPTGATLKLTYLSVDGEEGYPGNLTVTVTYTLTNNNEFKMEMTATTDKPTPVNLTNHSYWNLAGHASGSILGHQLLINADKYTPNNAQKIPTGEIKLVQNTPYDFTQPKLINDGIKQLEGDKPSYDINYALNGKPGQIKLAAKVDERFSGRVMEVYTTKPGMQLYTGYLQNLKTQGKGGVNYQGYAGLCLETQYFPNSVNQPNFPSTILRPGQIYRHTTTHKFYTKQDNLQSILDKNTQVEKIARNFKFTEGPLWHPNGFLLLSDIPANTIYQWQPNQKLQIFRHPSGNANGNTFDLQGHLITAEHSNRRVSRTEKNGKLAALVSHYQGKRLNSPNDLVVKSDGSIYFTDPPYGIKPQQKELGFYGVYRLTSDGKLTLLAKDFVRPNGIAFSPDETKLYVNDSEIGHIRVFDVNSDGLLKNSRIFAQQKYPGKEGVPDGIKVDIKGNVYSTGPGGVWVFSAAGNLLGIIEVPEVPANLAWGDNDYKTLYITARNSLYRIRLKNPGVRPGKSFALRSW</sequence>
<evidence type="ECO:0000256" key="4">
    <source>
        <dbReference type="ARBA" id="ARBA00014165"/>
    </source>
</evidence>
<dbReference type="InterPro" id="IPR008183">
    <property type="entry name" value="Aldose_1/G6P_1-epimerase"/>
</dbReference>
<evidence type="ECO:0000256" key="5">
    <source>
        <dbReference type="ARBA" id="ARBA00022490"/>
    </source>
</evidence>
<evidence type="ECO:0000256" key="6">
    <source>
        <dbReference type="ARBA" id="ARBA00022553"/>
    </source>
</evidence>
<keyword evidence="6" id="KW-0597">Phosphoprotein</keyword>
<dbReference type="AlphaFoldDB" id="A0A2K8SNP2"/>
<reference evidence="12 13" key="1">
    <citation type="submission" date="2017-11" db="EMBL/GenBank/DDBJ databases">
        <title>Complete genome of a free-living desiccation-tolerant cyanobacterium and its photosynthetic adaptation to extreme terrestrial habitat.</title>
        <authorList>
            <person name="Shang J."/>
        </authorList>
    </citation>
    <scope>NUCLEOTIDE SEQUENCE [LARGE SCALE GENOMIC DNA]</scope>
    <source>
        <strain evidence="12 13">CCNUN1</strain>
    </source>
</reference>
<dbReference type="KEGG" id="nfl:COO91_02973"/>